<dbReference type="InterPro" id="IPR050491">
    <property type="entry name" value="AmpC-like"/>
</dbReference>
<reference evidence="5 6" key="1">
    <citation type="submission" date="2016-02" db="EMBL/GenBank/DDBJ databases">
        <title>Draft genome sequence of hydrocarbon degrading Staphylococcus saprophyticus Strain CNV2, isolated from crude-oil contaminated soil from Noonmati Oil Refinery, Guwahati, Assam, India.</title>
        <authorList>
            <person name="Mukherjee A."/>
            <person name="Chettri B."/>
            <person name="Langpoklakpam J."/>
            <person name="Singh A.K."/>
            <person name="Chattopadhyay D.J."/>
        </authorList>
    </citation>
    <scope>NUCLEOTIDE SEQUENCE [LARGE SCALE GENOMIC DNA]</scope>
    <source>
        <strain evidence="5 6">CNV2</strain>
    </source>
</reference>
<dbReference type="SUPFAM" id="SSF56601">
    <property type="entry name" value="beta-lactamase/transpeptidase-like"/>
    <property type="match status" value="1"/>
</dbReference>
<name>A0A151A668_9STAP</name>
<gene>
    <name evidence="5" type="ORF">A0131_08655</name>
</gene>
<accession>A0A151A668</accession>
<dbReference type="Pfam" id="PF00144">
    <property type="entry name" value="Beta-lactamase"/>
    <property type="match status" value="1"/>
</dbReference>
<evidence type="ECO:0000256" key="1">
    <source>
        <dbReference type="ARBA" id="ARBA00004370"/>
    </source>
</evidence>
<comment type="subcellular location">
    <subcellularLocation>
        <location evidence="1">Membrane</location>
    </subcellularLocation>
</comment>
<feature type="domain" description="Beta-lactamase-related" evidence="4">
    <location>
        <begin position="68"/>
        <end position="362"/>
    </location>
</feature>
<organism evidence="5 6">
    <name type="scientific">Staphylococcus kloosii</name>
    <dbReference type="NCBI Taxonomy" id="29384"/>
    <lineage>
        <taxon>Bacteria</taxon>
        <taxon>Bacillati</taxon>
        <taxon>Bacillota</taxon>
        <taxon>Bacilli</taxon>
        <taxon>Bacillales</taxon>
        <taxon>Staphylococcaceae</taxon>
        <taxon>Staphylococcus</taxon>
    </lineage>
</organism>
<dbReference type="PANTHER" id="PTHR46825">
    <property type="entry name" value="D-ALANYL-D-ALANINE-CARBOXYPEPTIDASE/ENDOPEPTIDASE AMPH"/>
    <property type="match status" value="1"/>
</dbReference>
<dbReference type="Gene3D" id="3.40.710.10">
    <property type="entry name" value="DD-peptidase/beta-lactamase superfamily"/>
    <property type="match status" value="1"/>
</dbReference>
<evidence type="ECO:0000256" key="3">
    <source>
        <dbReference type="SAM" id="Phobius"/>
    </source>
</evidence>
<evidence type="ECO:0000313" key="5">
    <source>
        <dbReference type="EMBL" id="KYH14846.1"/>
    </source>
</evidence>
<proteinExistence type="predicted"/>
<keyword evidence="3" id="KW-1133">Transmembrane helix</keyword>
<keyword evidence="3" id="KW-0812">Transmembrane</keyword>
<dbReference type="InterPro" id="IPR001466">
    <property type="entry name" value="Beta-lactam-related"/>
</dbReference>
<evidence type="ECO:0000256" key="2">
    <source>
        <dbReference type="ARBA" id="ARBA00023136"/>
    </source>
</evidence>
<dbReference type="Proteomes" id="UP000075418">
    <property type="component" value="Unassembled WGS sequence"/>
</dbReference>
<dbReference type="InterPro" id="IPR012338">
    <property type="entry name" value="Beta-lactam/transpept-like"/>
</dbReference>
<evidence type="ECO:0000259" key="4">
    <source>
        <dbReference type="Pfam" id="PF00144"/>
    </source>
</evidence>
<keyword evidence="2 3" id="KW-0472">Membrane</keyword>
<feature type="transmembrane region" description="Helical" evidence="3">
    <location>
        <begin position="7"/>
        <end position="27"/>
    </location>
</feature>
<dbReference type="PANTHER" id="PTHR46825:SF11">
    <property type="entry name" value="PENICILLIN-BINDING PROTEIN 4"/>
    <property type="match status" value="1"/>
</dbReference>
<protein>
    <submittedName>
        <fullName evidence="5">Methicillin resistance protein FmtA</fullName>
    </submittedName>
</protein>
<dbReference type="AlphaFoldDB" id="A0A151A668"/>
<dbReference type="GO" id="GO:0016020">
    <property type="term" value="C:membrane"/>
    <property type="evidence" value="ECO:0007669"/>
    <property type="project" value="UniProtKB-SubCell"/>
</dbReference>
<dbReference type="EMBL" id="LUGM01000002">
    <property type="protein sequence ID" value="KYH14846.1"/>
    <property type="molecule type" value="Genomic_DNA"/>
</dbReference>
<sequence>MNIGKKLYIIVTTAILILLVIIGVYAFKQYMSVMPKTNLINKQQQISHNKKEEKRLKTVFDAQDTQDQEIDDYLQQAKFNGSVAVFHNGKIKFNKGYGIKNFQNNEHNSANTMYLIGSSQKFFTGIMLKKLVDEGKINMSNPVSNYIPWFTTTKPIPLTDLMLHKSGLFKYKGSTSFHNLDDAVHAIQQRGIQEGFYKRHRYNDGNYLVLAKVIESVLNKPYAKVFNETIVHKYKLHHTAFYDDPNAQNDMAIGYKKVNNQPQLMDPVLLNQYYGAGNLYMAPYDMGKFIVDLQRNRVFPENETQPYIKESKTKRYPNAYRYGFYSYKDKNRINGGFYGHVFTCYFNDKYIVVVGTNYENPSVKNEAVIKHIYNNILKQGGDYNQVGHTY</sequence>
<comment type="caution">
    <text evidence="5">The sequence shown here is derived from an EMBL/GenBank/DDBJ whole genome shotgun (WGS) entry which is preliminary data.</text>
</comment>
<evidence type="ECO:0000313" key="6">
    <source>
        <dbReference type="Proteomes" id="UP000075418"/>
    </source>
</evidence>